<sequence>MAILDSSLVLAKKANGIWDVYLNLQKTASHKTPQSWSKLCVASSKFLMSLTDAYESIRSSFYIEVHSLPTLDNVVAELLSEETRQGLLQTHCPNTILATPSRPAHISSLSSASRHYPRNLEKWSKITGSTSVPPKLGIPYRFKPPSHSAAVADDDPVTDQNIGIGRKVRRLFELINLSILYRPTILPQSAASVSSQNILELWHSHLGSDLHGISILKQDLNQNFEMKHLGTLSYFIGLEVSTASDGYNLSQAKYASDLLSRAGLTESKTASTPLESNVKFSPLDGTLLHDPTLYLTLVGSLMYLTVTRPDIAYVVHLVSQFLSALRMTHFAAVLRIL</sequence>
<proteinExistence type="predicted"/>
<keyword evidence="3" id="KW-1185">Reference proteome</keyword>
<dbReference type="EMBL" id="JAVXUP010000372">
    <property type="protein sequence ID" value="KAK3029645.1"/>
    <property type="molecule type" value="Genomic_DNA"/>
</dbReference>
<feature type="domain" description="Reverse transcriptase Ty1/copia-type" evidence="1">
    <location>
        <begin position="207"/>
        <end position="275"/>
    </location>
</feature>
<dbReference type="Proteomes" id="UP001188597">
    <property type="component" value="Unassembled WGS sequence"/>
</dbReference>
<dbReference type="AlphaFoldDB" id="A0AA88WZR1"/>
<comment type="caution">
    <text evidence="2">The sequence shown here is derived from an EMBL/GenBank/DDBJ whole genome shotgun (WGS) entry which is preliminary data.</text>
</comment>
<dbReference type="PANTHER" id="PTHR11439">
    <property type="entry name" value="GAG-POL-RELATED RETROTRANSPOSON"/>
    <property type="match status" value="1"/>
</dbReference>
<organism evidence="2 3">
    <name type="scientific">Escallonia herrerae</name>
    <dbReference type="NCBI Taxonomy" id="1293975"/>
    <lineage>
        <taxon>Eukaryota</taxon>
        <taxon>Viridiplantae</taxon>
        <taxon>Streptophyta</taxon>
        <taxon>Embryophyta</taxon>
        <taxon>Tracheophyta</taxon>
        <taxon>Spermatophyta</taxon>
        <taxon>Magnoliopsida</taxon>
        <taxon>eudicotyledons</taxon>
        <taxon>Gunneridae</taxon>
        <taxon>Pentapetalae</taxon>
        <taxon>asterids</taxon>
        <taxon>campanulids</taxon>
        <taxon>Escalloniales</taxon>
        <taxon>Escalloniaceae</taxon>
        <taxon>Escallonia</taxon>
    </lineage>
</organism>
<dbReference type="InterPro" id="IPR013103">
    <property type="entry name" value="RVT_2"/>
</dbReference>
<dbReference type="PANTHER" id="PTHR11439:SF461">
    <property type="entry name" value="OS10G0432200 PROTEIN"/>
    <property type="match status" value="1"/>
</dbReference>
<reference evidence="2" key="1">
    <citation type="submission" date="2022-12" db="EMBL/GenBank/DDBJ databases">
        <title>Draft genome assemblies for two species of Escallonia (Escalloniales).</title>
        <authorList>
            <person name="Chanderbali A."/>
            <person name="Dervinis C."/>
            <person name="Anghel I."/>
            <person name="Soltis D."/>
            <person name="Soltis P."/>
            <person name="Zapata F."/>
        </authorList>
    </citation>
    <scope>NUCLEOTIDE SEQUENCE</scope>
    <source>
        <strain evidence="2">UCBG64.0493</strain>
        <tissue evidence="2">Leaf</tissue>
    </source>
</reference>
<evidence type="ECO:0000259" key="1">
    <source>
        <dbReference type="Pfam" id="PF07727"/>
    </source>
</evidence>
<accession>A0AA88WZR1</accession>
<gene>
    <name evidence="2" type="ORF">RJ639_037962</name>
</gene>
<evidence type="ECO:0000313" key="3">
    <source>
        <dbReference type="Proteomes" id="UP001188597"/>
    </source>
</evidence>
<protein>
    <recommendedName>
        <fullName evidence="1">Reverse transcriptase Ty1/copia-type domain-containing protein</fullName>
    </recommendedName>
</protein>
<evidence type="ECO:0000313" key="2">
    <source>
        <dbReference type="EMBL" id="KAK3029645.1"/>
    </source>
</evidence>
<name>A0AA88WZR1_9ASTE</name>
<dbReference type="Pfam" id="PF07727">
    <property type="entry name" value="RVT_2"/>
    <property type="match status" value="1"/>
</dbReference>